<feature type="domain" description="DUF5753" evidence="1">
    <location>
        <begin position="90"/>
        <end position="263"/>
    </location>
</feature>
<dbReference type="Pfam" id="PF19054">
    <property type="entry name" value="DUF5753"/>
    <property type="match status" value="1"/>
</dbReference>
<dbReference type="InterPro" id="IPR043917">
    <property type="entry name" value="DUF5753"/>
</dbReference>
<sequence>MNINESPDPRSSLWAFMAYLLRFHRMQQGASGGALADLLNCARSSISRLENAEAKLTDAQAAQVDEAWRTGGLFGVLLYYARLGHDPNWFKSFTEAEVRASVMKIYAGQLVPALLQTPEYARAVLTAGRWPDVEGAVNARMTRQNLLTRKDPPDVWVLLAETALLVHVGGKEVMRDQLARLLELSELPNVTLRVVPNTAGANFGLDGPFKIVTLKEGMVAYVEALNGGRLVPEASEVAGLETRFERIGAVAEPLDSSRRLIQELMETFR</sequence>
<dbReference type="SUPFAM" id="SSF47413">
    <property type="entry name" value="lambda repressor-like DNA-binding domains"/>
    <property type="match status" value="1"/>
</dbReference>
<protein>
    <recommendedName>
        <fullName evidence="1">DUF5753 domain-containing protein</fullName>
    </recommendedName>
</protein>
<evidence type="ECO:0000313" key="2">
    <source>
        <dbReference type="EMBL" id="TQL99433.1"/>
    </source>
</evidence>
<evidence type="ECO:0000313" key="3">
    <source>
        <dbReference type="Proteomes" id="UP000316096"/>
    </source>
</evidence>
<evidence type="ECO:0000259" key="1">
    <source>
        <dbReference type="Pfam" id="PF19054"/>
    </source>
</evidence>
<gene>
    <name evidence="2" type="ORF">FB559_5117</name>
</gene>
<dbReference type="CDD" id="cd00093">
    <property type="entry name" value="HTH_XRE"/>
    <property type="match status" value="1"/>
</dbReference>
<reference evidence="2 3" key="1">
    <citation type="submission" date="2019-06" db="EMBL/GenBank/DDBJ databases">
        <title>Sequencing the genomes of 1000 actinobacteria strains.</title>
        <authorList>
            <person name="Klenk H.-P."/>
        </authorList>
    </citation>
    <scope>NUCLEOTIDE SEQUENCE [LARGE SCALE GENOMIC DNA]</scope>
    <source>
        <strain evidence="2 3">DSM 102200</strain>
    </source>
</reference>
<accession>A0A543CQQ0</accession>
<proteinExistence type="predicted"/>
<comment type="caution">
    <text evidence="2">The sequence shown here is derived from an EMBL/GenBank/DDBJ whole genome shotgun (WGS) entry which is preliminary data.</text>
</comment>
<name>A0A543CQQ0_9ACTN</name>
<dbReference type="AlphaFoldDB" id="A0A543CQQ0"/>
<keyword evidence="3" id="KW-1185">Reference proteome</keyword>
<dbReference type="InterPro" id="IPR001387">
    <property type="entry name" value="Cro/C1-type_HTH"/>
</dbReference>
<dbReference type="GO" id="GO:0003677">
    <property type="term" value="F:DNA binding"/>
    <property type="evidence" value="ECO:0007669"/>
    <property type="project" value="InterPro"/>
</dbReference>
<organism evidence="2 3">
    <name type="scientific">Actinoallomurus bryophytorum</name>
    <dbReference type="NCBI Taxonomy" id="1490222"/>
    <lineage>
        <taxon>Bacteria</taxon>
        <taxon>Bacillati</taxon>
        <taxon>Actinomycetota</taxon>
        <taxon>Actinomycetes</taxon>
        <taxon>Streptosporangiales</taxon>
        <taxon>Thermomonosporaceae</taxon>
        <taxon>Actinoallomurus</taxon>
    </lineage>
</organism>
<dbReference type="Proteomes" id="UP000316096">
    <property type="component" value="Unassembled WGS sequence"/>
</dbReference>
<dbReference type="InterPro" id="IPR010982">
    <property type="entry name" value="Lambda_DNA-bd_dom_sf"/>
</dbReference>
<dbReference type="EMBL" id="VFOZ01000001">
    <property type="protein sequence ID" value="TQL99433.1"/>
    <property type="molecule type" value="Genomic_DNA"/>
</dbReference>